<protein>
    <submittedName>
        <fullName evidence="1">Uncharacterized protein</fullName>
    </submittedName>
</protein>
<evidence type="ECO:0000313" key="2">
    <source>
        <dbReference type="Proteomes" id="UP001189429"/>
    </source>
</evidence>
<name>A0ABN9XKG3_9DINO</name>
<gene>
    <name evidence="1" type="ORF">PCOR1329_LOCUS77547</name>
</gene>
<sequence length="577" mass="65767">MDTFERFLEDCMSITTDMGTERLTADIGNCLRIFAAKIGLSISPKFASYKRLLEFCVAVPDWHHLVAWCLKASLEALGEWPDILSTLRAHCRFFRNASYRESLVVWLKSHGHGDYSKTLKCFSASFAKWRFETVLEVINSLNKVRHICSLFQPRMLGVLQDAQDFNEIVKHKGNTHFWRWVRGFHMMAHPIERFRTWATACPHPEHQEALKRGKSVQCEQLGRRLQEAPQRVVDLKTHLTDVADRLVLEDVLGDEAVFRDLSFALRRFLPEFKEKFAWVELMPYAFASATDQAVARSIIQQWEVSPRRDHHSMTLLLMDEFEVDVRRIADGCINDAPQRFFLAQVEAFRRIPLTSQVAEGYHRSTKLSKTRGGSSRLPWLLSSNRIWQNLNIVAALEDSPEGRACLECEFRRATRALQTKNALLLKRVKAPISKCVKRTYRLGEFNYFDWEELAADLVAVPPREAEAAEVPEADGGALAAEGHADVGQDGIPPAPENESALVELHGDVDISAAEGVVLKRSYLSAVIGHHDFFSVTVPDHDDPFLFQVLKVVTKPWLVVNPIRAQAQLYMLMEMQVV</sequence>
<reference evidence="1" key="1">
    <citation type="submission" date="2023-10" db="EMBL/GenBank/DDBJ databases">
        <authorList>
            <person name="Chen Y."/>
            <person name="Shah S."/>
            <person name="Dougan E. K."/>
            <person name="Thang M."/>
            <person name="Chan C."/>
        </authorList>
    </citation>
    <scope>NUCLEOTIDE SEQUENCE [LARGE SCALE GENOMIC DNA]</scope>
</reference>
<organism evidence="1 2">
    <name type="scientific">Prorocentrum cordatum</name>
    <dbReference type="NCBI Taxonomy" id="2364126"/>
    <lineage>
        <taxon>Eukaryota</taxon>
        <taxon>Sar</taxon>
        <taxon>Alveolata</taxon>
        <taxon>Dinophyceae</taxon>
        <taxon>Prorocentrales</taxon>
        <taxon>Prorocentraceae</taxon>
        <taxon>Prorocentrum</taxon>
    </lineage>
</organism>
<keyword evidence="2" id="KW-1185">Reference proteome</keyword>
<proteinExistence type="predicted"/>
<dbReference type="Proteomes" id="UP001189429">
    <property type="component" value="Unassembled WGS sequence"/>
</dbReference>
<accession>A0ABN9XKG3</accession>
<evidence type="ECO:0000313" key="1">
    <source>
        <dbReference type="EMBL" id="CAK0900189.1"/>
    </source>
</evidence>
<comment type="caution">
    <text evidence="1">The sequence shown here is derived from an EMBL/GenBank/DDBJ whole genome shotgun (WGS) entry which is preliminary data.</text>
</comment>
<dbReference type="EMBL" id="CAUYUJ010020736">
    <property type="protein sequence ID" value="CAK0900189.1"/>
    <property type="molecule type" value="Genomic_DNA"/>
</dbReference>